<protein>
    <recommendedName>
        <fullName evidence="4">DUF3558 domain-containing protein</fullName>
    </recommendedName>
</protein>
<reference evidence="3" key="1">
    <citation type="submission" date="2019-06" db="EMBL/GenBank/DDBJ databases">
        <title>Gordonia isolated from sludge of a wastewater treatment plant.</title>
        <authorList>
            <person name="Tamura T."/>
            <person name="Aoyama K."/>
            <person name="Kang Y."/>
            <person name="Saito S."/>
            <person name="Akiyama N."/>
            <person name="Yazawa K."/>
            <person name="Gonoi T."/>
            <person name="Mikami Y."/>
        </authorList>
    </citation>
    <scope>NUCLEOTIDE SEQUENCE [LARGE SCALE GENOMIC DNA]</scope>
    <source>
        <strain evidence="3">NBRC 107696</strain>
    </source>
</reference>
<evidence type="ECO:0008006" key="4">
    <source>
        <dbReference type="Google" id="ProtNLM"/>
    </source>
</evidence>
<comment type="caution">
    <text evidence="2">The sequence shown here is derived from an EMBL/GenBank/DDBJ whole genome shotgun (WGS) entry which is preliminary data.</text>
</comment>
<keyword evidence="1" id="KW-0732">Signal</keyword>
<keyword evidence="3" id="KW-1185">Reference proteome</keyword>
<gene>
    <name evidence="2" type="ORF">nbrc107696_38390</name>
</gene>
<dbReference type="RefSeq" id="WP_161896911.1">
    <property type="nucleotide sequence ID" value="NZ_BJOV01000005.1"/>
</dbReference>
<evidence type="ECO:0000313" key="2">
    <source>
        <dbReference type="EMBL" id="GEE03393.1"/>
    </source>
</evidence>
<accession>A0A7I9VE49</accession>
<name>A0A7I9VE49_9ACTN</name>
<sequence>MTIQSRAALVGVALAAGMATTICMGGHASAASGDPAVFPHTASLVSGKVTVSITNKAAAPANCGFTLYPSTAKTQVDDVVTAYQRGDRPLTDFSDAIAQLTAEQLGTADISGIAVNASKSGSTGAKGGSTSYYVLQQCATTQEASISDLSLAMDGYLVEGTAGTGGNGSLDTGSLGSLLP</sequence>
<dbReference type="EMBL" id="BJOV01000005">
    <property type="protein sequence ID" value="GEE03393.1"/>
    <property type="molecule type" value="Genomic_DNA"/>
</dbReference>
<evidence type="ECO:0000313" key="3">
    <source>
        <dbReference type="Proteomes" id="UP000444960"/>
    </source>
</evidence>
<feature type="signal peptide" evidence="1">
    <location>
        <begin position="1"/>
        <end position="30"/>
    </location>
</feature>
<dbReference type="AlphaFoldDB" id="A0A7I9VE49"/>
<dbReference type="Proteomes" id="UP000444960">
    <property type="component" value="Unassembled WGS sequence"/>
</dbReference>
<organism evidence="2 3">
    <name type="scientific">Gordonia spumicola</name>
    <dbReference type="NCBI Taxonomy" id="589161"/>
    <lineage>
        <taxon>Bacteria</taxon>
        <taxon>Bacillati</taxon>
        <taxon>Actinomycetota</taxon>
        <taxon>Actinomycetes</taxon>
        <taxon>Mycobacteriales</taxon>
        <taxon>Gordoniaceae</taxon>
        <taxon>Gordonia</taxon>
    </lineage>
</organism>
<feature type="chain" id="PRO_5029732287" description="DUF3558 domain-containing protein" evidence="1">
    <location>
        <begin position="31"/>
        <end position="180"/>
    </location>
</feature>
<proteinExistence type="predicted"/>
<evidence type="ECO:0000256" key="1">
    <source>
        <dbReference type="SAM" id="SignalP"/>
    </source>
</evidence>